<dbReference type="InParanoid" id="F4SBE0"/>
<dbReference type="EMBL" id="GL883188">
    <property type="protein sequence ID" value="EGF98010.1"/>
    <property type="molecule type" value="Genomic_DNA"/>
</dbReference>
<evidence type="ECO:0000256" key="2">
    <source>
        <dbReference type="ARBA" id="ARBA00012650"/>
    </source>
</evidence>
<dbReference type="FunFam" id="3.40.50.2000:FF:000009">
    <property type="entry name" value="Sterol 3-beta-glucosyltransferase UGT80A2"/>
    <property type="match status" value="1"/>
</dbReference>
<evidence type="ECO:0000259" key="8">
    <source>
        <dbReference type="Pfam" id="PF03033"/>
    </source>
</evidence>
<dbReference type="HOGENOM" id="CLU_000537_8_5_1"/>
<keyword evidence="11" id="KW-1185">Reference proteome</keyword>
<dbReference type="InterPro" id="IPR010610">
    <property type="entry name" value="EryCIII-like_C"/>
</dbReference>
<dbReference type="InterPro" id="IPR050426">
    <property type="entry name" value="Glycosyltransferase_28"/>
</dbReference>
<name>F4SBE0_MELLP</name>
<dbReference type="VEuPathDB" id="FungiDB:MELLADRAFT_23783"/>
<keyword evidence="4 10" id="KW-0808">Transferase</keyword>
<dbReference type="Proteomes" id="UP000001072">
    <property type="component" value="Unassembled WGS sequence"/>
</dbReference>
<evidence type="ECO:0000256" key="5">
    <source>
        <dbReference type="ARBA" id="ARBA00029843"/>
    </source>
</evidence>
<dbReference type="InterPro" id="IPR002213">
    <property type="entry name" value="UDP_glucos_trans"/>
</dbReference>
<dbReference type="GeneID" id="18926915"/>
<dbReference type="KEGG" id="mlr:MELLADRAFT_23783"/>
<dbReference type="GO" id="GO:0005975">
    <property type="term" value="P:carbohydrate metabolic process"/>
    <property type="evidence" value="ECO:0007669"/>
    <property type="project" value="InterPro"/>
</dbReference>
<dbReference type="PANTHER" id="PTHR48050">
    <property type="entry name" value="STEROL 3-BETA-GLUCOSYLTRANSFERASE"/>
    <property type="match status" value="1"/>
</dbReference>
<dbReference type="Pfam" id="PF06722">
    <property type="entry name" value="EryCIII-like_C"/>
    <property type="match status" value="1"/>
</dbReference>
<dbReference type="Gene3D" id="3.40.50.2000">
    <property type="entry name" value="Glycogen Phosphorylase B"/>
    <property type="match status" value="2"/>
</dbReference>
<dbReference type="InterPro" id="IPR004276">
    <property type="entry name" value="GlycoTrans_28_N"/>
</dbReference>
<dbReference type="AlphaFoldDB" id="F4SBE0"/>
<feature type="non-terminal residue" evidence="10">
    <location>
        <position position="1"/>
    </location>
</feature>
<dbReference type="GO" id="GO:0016906">
    <property type="term" value="F:sterol 3-beta-glucosyltransferase activity"/>
    <property type="evidence" value="ECO:0007669"/>
    <property type="project" value="UniProtKB-EC"/>
</dbReference>
<evidence type="ECO:0000256" key="7">
    <source>
        <dbReference type="ARBA" id="ARBA00049453"/>
    </source>
</evidence>
<evidence type="ECO:0000256" key="1">
    <source>
        <dbReference type="ARBA" id="ARBA00006962"/>
    </source>
</evidence>
<feature type="domain" description="Erythromycin biosynthesis protein CIII-like C-terminal" evidence="9">
    <location>
        <begin position="329"/>
        <end position="435"/>
    </location>
</feature>
<dbReference type="SUPFAM" id="SSF53756">
    <property type="entry name" value="UDP-Glycosyltransferase/glycogen phosphorylase"/>
    <property type="match status" value="1"/>
</dbReference>
<evidence type="ECO:0000256" key="4">
    <source>
        <dbReference type="ARBA" id="ARBA00022679"/>
    </source>
</evidence>
<dbReference type="PANTHER" id="PTHR48050:SF25">
    <property type="entry name" value="STEROL 3-BETA-GLUCOSYLTRANSFERASE"/>
    <property type="match status" value="1"/>
</dbReference>
<evidence type="ECO:0000256" key="6">
    <source>
        <dbReference type="ARBA" id="ARBA00047886"/>
    </source>
</evidence>
<dbReference type="RefSeq" id="XP_007418694.1">
    <property type="nucleotide sequence ID" value="XM_007418632.1"/>
</dbReference>
<dbReference type="Pfam" id="PF03033">
    <property type="entry name" value="Glyco_transf_28"/>
    <property type="match status" value="1"/>
</dbReference>
<dbReference type="eggNOG" id="KOG1192">
    <property type="taxonomic scope" value="Eukaryota"/>
</dbReference>
<comment type="similarity">
    <text evidence="1">Belongs to the glycosyltransferase 28 family.</text>
</comment>
<dbReference type="GO" id="GO:0016125">
    <property type="term" value="P:sterol metabolic process"/>
    <property type="evidence" value="ECO:0007669"/>
    <property type="project" value="TreeGrafter"/>
</dbReference>
<dbReference type="OrthoDB" id="10261837at2759"/>
<evidence type="ECO:0000313" key="10">
    <source>
        <dbReference type="EMBL" id="EGF98010.1"/>
    </source>
</evidence>
<evidence type="ECO:0000313" key="11">
    <source>
        <dbReference type="Proteomes" id="UP000001072"/>
    </source>
</evidence>
<evidence type="ECO:0000256" key="3">
    <source>
        <dbReference type="ARBA" id="ARBA00022676"/>
    </source>
</evidence>
<comment type="catalytic activity">
    <reaction evidence="7">
        <text>a sterol + UDP-alpha-D-glucose = a sterol 3-beta-D-glucoside + UDP + H(+)</text>
        <dbReference type="Rhea" id="RHEA:22724"/>
        <dbReference type="ChEBI" id="CHEBI:15378"/>
        <dbReference type="ChEBI" id="CHEBI:15889"/>
        <dbReference type="ChEBI" id="CHEBI:37424"/>
        <dbReference type="ChEBI" id="CHEBI:58223"/>
        <dbReference type="ChEBI" id="CHEBI:58885"/>
        <dbReference type="EC" id="2.4.1.173"/>
    </reaction>
    <physiologicalReaction direction="left-to-right" evidence="7">
        <dbReference type="Rhea" id="RHEA:22725"/>
    </physiologicalReaction>
</comment>
<protein>
    <recommendedName>
        <fullName evidence="2">sterol 3beta-glucosyltransferase</fullName>
        <ecNumber evidence="2">2.4.1.173</ecNumber>
    </recommendedName>
    <alternativeName>
        <fullName evidence="5">Autophagy-related protein 26</fullName>
    </alternativeName>
</protein>
<dbReference type="EC" id="2.4.1.173" evidence="2"/>
<organism evidence="11">
    <name type="scientific">Melampsora larici-populina (strain 98AG31 / pathotype 3-4-7)</name>
    <name type="common">Poplar leaf rust fungus</name>
    <dbReference type="NCBI Taxonomy" id="747676"/>
    <lineage>
        <taxon>Eukaryota</taxon>
        <taxon>Fungi</taxon>
        <taxon>Dikarya</taxon>
        <taxon>Basidiomycota</taxon>
        <taxon>Pucciniomycotina</taxon>
        <taxon>Pucciniomycetes</taxon>
        <taxon>Pucciniales</taxon>
        <taxon>Melampsoraceae</taxon>
        <taxon>Melampsora</taxon>
    </lineage>
</organism>
<proteinExistence type="inferred from homology"/>
<feature type="domain" description="Glycosyltransferase family 28 N-terminal" evidence="8">
    <location>
        <begin position="25"/>
        <end position="159"/>
    </location>
</feature>
<keyword evidence="3" id="KW-0328">Glycosyltransferase</keyword>
<evidence type="ECO:0000259" key="9">
    <source>
        <dbReference type="Pfam" id="PF06722"/>
    </source>
</evidence>
<sequence>SASQDTLNLGHQLSNIKPSGPLKVTCLTIGSRGDVQPYIALCKGLQRAGHVCTIATHPEFKQWIEAYGIKFASIGGNPKELMKHCVEHGILSFSFWRQGYSKFSGWLKELLHNSGEVARGSDLLIESPTTMVGAHIAESLQIPYYRAFTMPWTSTSEYPHAFAVPSQARGAMYNRMSYTLFDRLIWAGTSRFINHWRKQDLGLGPISYNALKAREHPFLYNFSEKVVTRPHDWKEWVHLTGYWVLNDSPKDVEHIPIEAQLPHGLESFIKTSREDEKKVVYIGFGSVIVPDPEEMTRMIAEAVKGADVHAVVSGGWSAKDSKVGAVGMKEQLKEFSDRIFYVDSVPHRWLFNQIDAAVHHGGAGSTGASLRGARETTIIRPFFGKFDYFRNFRAQRVEELGVGTNLHDFNAENLKEALKRATTDEAQITKAAELGVQLRSENGVNNAIQTIYR</sequence>
<reference evidence="11" key="1">
    <citation type="journal article" date="2011" name="Proc. Natl. Acad. Sci. U.S.A.">
        <title>Obligate biotrophy features unraveled by the genomic analysis of rust fungi.</title>
        <authorList>
            <person name="Duplessis S."/>
            <person name="Cuomo C.A."/>
            <person name="Lin Y.-C."/>
            <person name="Aerts A."/>
            <person name="Tisserant E."/>
            <person name="Veneault-Fourrey C."/>
            <person name="Joly D.L."/>
            <person name="Hacquard S."/>
            <person name="Amselem J."/>
            <person name="Cantarel B.L."/>
            <person name="Chiu R."/>
            <person name="Coutinho P.M."/>
            <person name="Feau N."/>
            <person name="Field M."/>
            <person name="Frey P."/>
            <person name="Gelhaye E."/>
            <person name="Goldberg J."/>
            <person name="Grabherr M.G."/>
            <person name="Kodira C.D."/>
            <person name="Kohler A."/>
            <person name="Kuees U."/>
            <person name="Lindquist E.A."/>
            <person name="Lucas S.M."/>
            <person name="Mago R."/>
            <person name="Mauceli E."/>
            <person name="Morin E."/>
            <person name="Murat C."/>
            <person name="Pangilinan J.L."/>
            <person name="Park R."/>
            <person name="Pearson M."/>
            <person name="Quesneville H."/>
            <person name="Rouhier N."/>
            <person name="Sakthikumar S."/>
            <person name="Salamov A.A."/>
            <person name="Schmutz J."/>
            <person name="Selles B."/>
            <person name="Shapiro H."/>
            <person name="Tanguay P."/>
            <person name="Tuskan G.A."/>
            <person name="Henrissat B."/>
            <person name="Van de Peer Y."/>
            <person name="Rouze P."/>
            <person name="Ellis J.G."/>
            <person name="Dodds P.N."/>
            <person name="Schein J.E."/>
            <person name="Zhong S."/>
            <person name="Hamelin R.C."/>
            <person name="Grigoriev I.V."/>
            <person name="Szabo L.J."/>
            <person name="Martin F."/>
        </authorList>
    </citation>
    <scope>NUCLEOTIDE SEQUENCE [LARGE SCALE GENOMIC DNA]</scope>
    <source>
        <strain evidence="11">98AG31 / pathotype 3-4-7</strain>
    </source>
</reference>
<gene>
    <name evidence="10" type="ORF">MELLADRAFT_23783</name>
</gene>
<comment type="catalytic activity">
    <reaction evidence="6">
        <text>ergosterol + UDP-alpha-D-glucose = ergosteryl 3-beta-D-glucoside + UDP + H(+)</text>
        <dbReference type="Rhea" id="RHEA:61836"/>
        <dbReference type="ChEBI" id="CHEBI:15378"/>
        <dbReference type="ChEBI" id="CHEBI:16933"/>
        <dbReference type="ChEBI" id="CHEBI:52973"/>
        <dbReference type="ChEBI" id="CHEBI:58223"/>
        <dbReference type="ChEBI" id="CHEBI:58885"/>
    </reaction>
    <physiologicalReaction direction="left-to-right" evidence="6">
        <dbReference type="Rhea" id="RHEA:61837"/>
    </physiologicalReaction>
</comment>
<feature type="non-terminal residue" evidence="10">
    <location>
        <position position="453"/>
    </location>
</feature>
<accession>F4SBE0</accession>
<dbReference type="CDD" id="cd03784">
    <property type="entry name" value="GT1_Gtf-like"/>
    <property type="match status" value="1"/>
</dbReference>
<dbReference type="FunFam" id="3.40.50.2000:FF:000029">
    <property type="entry name" value="Sterol 3-beta-glucosyltransferase"/>
    <property type="match status" value="1"/>
</dbReference>